<dbReference type="EMBL" id="OCMY01000001">
    <property type="protein sequence ID" value="SOD37094.1"/>
    <property type="molecule type" value="Genomic_DNA"/>
</dbReference>
<dbReference type="OrthoDB" id="9807959at2"/>
<dbReference type="InterPro" id="IPR035069">
    <property type="entry name" value="TTHA1013/TTHA0281-like"/>
</dbReference>
<proteinExistence type="predicted"/>
<dbReference type="PANTHER" id="PTHR34504:SF2">
    <property type="entry name" value="UPF0150 PROTEIN SSL0259"/>
    <property type="match status" value="1"/>
</dbReference>
<dbReference type="GO" id="GO:0043565">
    <property type="term" value="F:sequence-specific DNA binding"/>
    <property type="evidence" value="ECO:0007669"/>
    <property type="project" value="UniProtKB-ARBA"/>
</dbReference>
<dbReference type="AlphaFoldDB" id="A0A286BSF6"/>
<dbReference type="Gene3D" id="3.30.160.250">
    <property type="match status" value="1"/>
</dbReference>
<dbReference type="InterPro" id="IPR031807">
    <property type="entry name" value="HicB-like"/>
</dbReference>
<dbReference type="InterPro" id="IPR051404">
    <property type="entry name" value="TA_system_antitoxin"/>
</dbReference>
<dbReference type="RefSeq" id="WP_097095190.1">
    <property type="nucleotide sequence ID" value="NZ_OCMY01000001.1"/>
</dbReference>
<gene>
    <name evidence="2" type="ORF">SAMN06273570_1419</name>
</gene>
<organism evidence="2 3">
    <name type="scientific">Candidatus Pantoea floridensis</name>
    <dbReference type="NCBI Taxonomy" id="1938870"/>
    <lineage>
        <taxon>Bacteria</taxon>
        <taxon>Pseudomonadati</taxon>
        <taxon>Pseudomonadota</taxon>
        <taxon>Gammaproteobacteria</taxon>
        <taxon>Enterobacterales</taxon>
        <taxon>Erwiniaceae</taxon>
        <taxon>Pantoea</taxon>
    </lineage>
</organism>
<feature type="domain" description="HicB-like antitoxin of toxin-antitoxin system" evidence="1">
    <location>
        <begin position="3"/>
        <end position="127"/>
    </location>
</feature>
<protein>
    <submittedName>
        <fullName evidence="2">Predicted nuclease of the RNAse H fold, HicB family</fullName>
    </submittedName>
</protein>
<dbReference type="Proteomes" id="UP000219271">
    <property type="component" value="Unassembled WGS sequence"/>
</dbReference>
<keyword evidence="3" id="KW-1185">Reference proteome</keyword>
<evidence type="ECO:0000313" key="3">
    <source>
        <dbReference type="Proteomes" id="UP000219271"/>
    </source>
</evidence>
<dbReference type="CDD" id="cd22231">
    <property type="entry name" value="RHH_NikR_HicB-like"/>
    <property type="match status" value="1"/>
</dbReference>
<accession>A0A286BSF6</accession>
<evidence type="ECO:0000313" key="2">
    <source>
        <dbReference type="EMBL" id="SOD37094.1"/>
    </source>
</evidence>
<dbReference type="InterPro" id="IPR013321">
    <property type="entry name" value="Arc_rbn_hlx_hlx"/>
</dbReference>
<dbReference type="PANTHER" id="PTHR34504">
    <property type="entry name" value="ANTITOXIN HICB"/>
    <property type="match status" value="1"/>
</dbReference>
<reference evidence="3" key="1">
    <citation type="submission" date="2017-09" db="EMBL/GenBank/DDBJ databases">
        <authorList>
            <person name="Varghese N."/>
            <person name="Submissions S."/>
        </authorList>
    </citation>
    <scope>NUCLEOTIDE SEQUENCE [LARGE SCALE GENOMIC DNA]</scope>
    <source>
        <strain evidence="3">JKS000234</strain>
    </source>
</reference>
<dbReference type="GO" id="GO:0006355">
    <property type="term" value="P:regulation of DNA-templated transcription"/>
    <property type="evidence" value="ECO:0007669"/>
    <property type="project" value="InterPro"/>
</dbReference>
<name>A0A286BSF6_9GAMM</name>
<dbReference type="Gene3D" id="1.10.1220.10">
    <property type="entry name" value="Met repressor-like"/>
    <property type="match status" value="1"/>
</dbReference>
<sequence length="134" mass="14962">MRYPIYIHKTETGTYSGFVPDVTGCYFAGDTFENTIKDAAEAIDAHVEFTVDEGGAIPEAKTFDAHLDNEDCQGGTWAYVDVDVSKYDGKAIKLNITIAQNLLARIDRYVEEHREYGSRSGFLAELARRELAKT</sequence>
<dbReference type="SUPFAM" id="SSF143100">
    <property type="entry name" value="TTHA1013/TTHA0281-like"/>
    <property type="match status" value="1"/>
</dbReference>
<evidence type="ECO:0000259" key="1">
    <source>
        <dbReference type="Pfam" id="PF15919"/>
    </source>
</evidence>
<dbReference type="Pfam" id="PF15919">
    <property type="entry name" value="HicB_lk_antitox"/>
    <property type="match status" value="1"/>
</dbReference>